<protein>
    <submittedName>
        <fullName evidence="2">Hemerythrin domain-containing protein</fullName>
    </submittedName>
</protein>
<gene>
    <name evidence="2" type="ORF">WNY59_01555</name>
</gene>
<reference evidence="2 3" key="1">
    <citation type="submission" date="2024-03" db="EMBL/GenBank/DDBJ databases">
        <title>Community enrichment and isolation of bacterial strains for fucoidan degradation.</title>
        <authorList>
            <person name="Sichert A."/>
        </authorList>
    </citation>
    <scope>NUCLEOTIDE SEQUENCE [LARGE SCALE GENOMIC DNA]</scope>
    <source>
        <strain evidence="2 3">AS62</strain>
    </source>
</reference>
<name>A0ABU9T3D5_9HYPH</name>
<feature type="domain" description="Hemerythrin-like" evidence="1">
    <location>
        <begin position="28"/>
        <end position="147"/>
    </location>
</feature>
<dbReference type="InterPro" id="IPR012312">
    <property type="entry name" value="Hemerythrin-like"/>
</dbReference>
<dbReference type="Pfam" id="PF01814">
    <property type="entry name" value="Hemerythrin"/>
    <property type="match status" value="1"/>
</dbReference>
<accession>A0ABU9T3D5</accession>
<dbReference type="EMBL" id="JBBMQO010000001">
    <property type="protein sequence ID" value="MEM5500268.1"/>
    <property type="molecule type" value="Genomic_DNA"/>
</dbReference>
<proteinExistence type="predicted"/>
<evidence type="ECO:0000313" key="2">
    <source>
        <dbReference type="EMBL" id="MEM5500268.1"/>
    </source>
</evidence>
<evidence type="ECO:0000259" key="1">
    <source>
        <dbReference type="Pfam" id="PF01814"/>
    </source>
</evidence>
<comment type="caution">
    <text evidence="2">The sequence shown here is derived from an EMBL/GenBank/DDBJ whole genome shotgun (WGS) entry which is preliminary data.</text>
</comment>
<dbReference type="Gene3D" id="1.20.120.520">
    <property type="entry name" value="nmb1532 protein domain like"/>
    <property type="match status" value="1"/>
</dbReference>
<dbReference type="Proteomes" id="UP001477870">
    <property type="component" value="Unassembled WGS sequence"/>
</dbReference>
<dbReference type="RefSeq" id="WP_342846329.1">
    <property type="nucleotide sequence ID" value="NZ_JBBMQO010000001.1"/>
</dbReference>
<keyword evidence="3" id="KW-1185">Reference proteome</keyword>
<evidence type="ECO:0000313" key="3">
    <source>
        <dbReference type="Proteomes" id="UP001477870"/>
    </source>
</evidence>
<sequence length="154" mass="17720">MAEPFQNHSREMIHLYEKLNLHLNAQTLLCNQLETIADELPRRVDNQQCLLAAQKVYPVVMAAHSFEENELFPALMKADPSNAHLATTIERLHGEHWEDESFAHEISDTLKSFVAGREKNIDKLSYMLRGFFEGLRRHIAFEKEMLSSLLGEAT</sequence>
<organism evidence="2 3">
    <name type="scientific">Ahrensia kielensis</name>
    <dbReference type="NCBI Taxonomy" id="76980"/>
    <lineage>
        <taxon>Bacteria</taxon>
        <taxon>Pseudomonadati</taxon>
        <taxon>Pseudomonadota</taxon>
        <taxon>Alphaproteobacteria</taxon>
        <taxon>Hyphomicrobiales</taxon>
        <taxon>Ahrensiaceae</taxon>
        <taxon>Ahrensia</taxon>
    </lineage>
</organism>